<reference evidence="2 3" key="1">
    <citation type="submission" date="2020-04" db="EMBL/GenBank/DDBJ databases">
        <title>The Whole Genome Analysis of High salt-tolerant Sphingobium yanoikuyae YC-XJ2 with Aryl organophosphorus flame retardants (aryl-OPFRs)-degrading capacity and characteristics of Related phosphotriesterase.</title>
        <authorList>
            <person name="Li X."/>
        </authorList>
    </citation>
    <scope>NUCLEOTIDE SEQUENCE [LARGE SCALE GENOMIC DNA]</scope>
    <source>
        <strain evidence="2 3">YC-XJ2</strain>
        <plasmid evidence="3">p-a-sy</plasmid>
    </source>
</reference>
<keyword evidence="2" id="KW-0614">Plasmid</keyword>
<evidence type="ECO:0000256" key="1">
    <source>
        <dbReference type="SAM" id="MobiDB-lite"/>
    </source>
</evidence>
<evidence type="ECO:0000313" key="2">
    <source>
        <dbReference type="EMBL" id="QJR05658.1"/>
    </source>
</evidence>
<gene>
    <name evidence="2" type="ORF">HH800_25635</name>
</gene>
<protein>
    <submittedName>
        <fullName evidence="2">Uncharacterized protein</fullName>
    </submittedName>
</protein>
<dbReference type="RefSeq" id="WP_125989602.1">
    <property type="nucleotide sequence ID" value="NZ_CAUUIR010000042.1"/>
</dbReference>
<dbReference type="AlphaFoldDB" id="A0A6M4GF47"/>
<proteinExistence type="predicted"/>
<feature type="region of interest" description="Disordered" evidence="1">
    <location>
        <begin position="111"/>
        <end position="130"/>
    </location>
</feature>
<geneLocation type="plasmid" evidence="3">
    <name>p-a-sy</name>
</geneLocation>
<name>A0A6M4GF47_SPHYA</name>
<dbReference type="Proteomes" id="UP000502611">
    <property type="component" value="Plasmid p-A-Sy"/>
</dbReference>
<organism evidence="2 3">
    <name type="scientific">Sphingobium yanoikuyae</name>
    <name type="common">Sphingomonas yanoikuyae</name>
    <dbReference type="NCBI Taxonomy" id="13690"/>
    <lineage>
        <taxon>Bacteria</taxon>
        <taxon>Pseudomonadati</taxon>
        <taxon>Pseudomonadota</taxon>
        <taxon>Alphaproteobacteria</taxon>
        <taxon>Sphingomonadales</taxon>
        <taxon>Sphingomonadaceae</taxon>
        <taxon>Sphingobium</taxon>
    </lineage>
</organism>
<sequence length="130" mass="15391">MPNTRFSNLNDTAKSIEAKTLRRKFDDLVETGSFDIHRYSDTDLTLWRAGIEALDWHQSTQHPIIRMRTQCVDRTLEIWRFTYHEVQAIHRTEIIGLPVFSEERRSGAPKSLRLWPQHRHPSKMNARLLP</sequence>
<accession>A0A6M4GF47</accession>
<dbReference type="EMBL" id="CP053022">
    <property type="protein sequence ID" value="QJR05658.1"/>
    <property type="molecule type" value="Genomic_DNA"/>
</dbReference>
<evidence type="ECO:0000313" key="3">
    <source>
        <dbReference type="Proteomes" id="UP000502611"/>
    </source>
</evidence>